<accession>A0A6C0K8X4</accession>
<dbReference type="GO" id="GO:0016787">
    <property type="term" value="F:hydrolase activity"/>
    <property type="evidence" value="ECO:0007669"/>
    <property type="project" value="InterPro"/>
</dbReference>
<feature type="domain" description="Helicase ATP-binding" evidence="3">
    <location>
        <begin position="540"/>
        <end position="733"/>
    </location>
</feature>
<proteinExistence type="predicted"/>
<reference evidence="4" key="1">
    <citation type="journal article" date="2020" name="Nature">
        <title>Giant virus diversity and host interactions through global metagenomics.</title>
        <authorList>
            <person name="Schulz F."/>
            <person name="Roux S."/>
            <person name="Paez-Espino D."/>
            <person name="Jungbluth S."/>
            <person name="Walsh D.A."/>
            <person name="Denef V.J."/>
            <person name="McMahon K.D."/>
            <person name="Konstantinidis K.T."/>
            <person name="Eloe-Fadrosh E.A."/>
            <person name="Kyrpides N.C."/>
            <person name="Woyke T."/>
        </authorList>
    </citation>
    <scope>NUCLEOTIDE SEQUENCE</scope>
    <source>
        <strain evidence="4">GVMAG-S-1101178-73</strain>
    </source>
</reference>
<dbReference type="InterPro" id="IPR027417">
    <property type="entry name" value="P-loop_NTPase"/>
</dbReference>
<dbReference type="EMBL" id="MN740822">
    <property type="protein sequence ID" value="QHU13611.1"/>
    <property type="molecule type" value="Genomic_DNA"/>
</dbReference>
<evidence type="ECO:0000313" key="4">
    <source>
        <dbReference type="EMBL" id="QHU13611.1"/>
    </source>
</evidence>
<feature type="coiled-coil region" evidence="1">
    <location>
        <begin position="805"/>
        <end position="854"/>
    </location>
</feature>
<evidence type="ECO:0000256" key="2">
    <source>
        <dbReference type="SAM" id="MobiDB-lite"/>
    </source>
</evidence>
<dbReference type="CDD" id="cd18785">
    <property type="entry name" value="SF2_C"/>
    <property type="match status" value="1"/>
</dbReference>
<organism evidence="4">
    <name type="scientific">viral metagenome</name>
    <dbReference type="NCBI Taxonomy" id="1070528"/>
    <lineage>
        <taxon>unclassified sequences</taxon>
        <taxon>metagenomes</taxon>
        <taxon>organismal metagenomes</taxon>
    </lineage>
</organism>
<dbReference type="InterPro" id="IPR006935">
    <property type="entry name" value="Helicase/UvrB_N"/>
</dbReference>
<dbReference type="Pfam" id="PF04851">
    <property type="entry name" value="ResIII"/>
    <property type="match status" value="1"/>
</dbReference>
<dbReference type="GO" id="GO:0005524">
    <property type="term" value="F:ATP binding"/>
    <property type="evidence" value="ECO:0007669"/>
    <property type="project" value="InterPro"/>
</dbReference>
<sequence>MSKKSNEAICIRNAGTWANVKPEHKFDSGKFNKETVLNDLPMLSPKIYNMIKKINELDEQDMAADNKYYKHIIYSDISGVHGAKMVASSLIANNFSLVYSNKFALKPDIPDKNKTFGLLTTSTVYQKPLTVGLKKKMMTLMNERPNNIYGENMRIIILDSGYKEGLDVFDIKYLHILEPLETKAEYTQVIGRGTRYCGQSGLPFTPNQGWALNIYRYNLRFDNDNTVHDLYIKHSNKNISALNFVADIEAVIIASAVDTPLTENLHLLSEKKNRFYDYMMAKNNVNAKVDKPKRRDLIEVVNNIRGKIYTNDAIIDCKKKCKGVLEDFPAANALLIIAAVFVIDKIGDRDDIKNTQKGKKLYKGNLNNKVQNYIRDGDLLKYLNERHPKPLLCNMIDKSQNFCDAINKLWLNPINFLNIFGDKIIENLDYYKKINAITDKNYTDAMKFIFEYRSKLILKKPKFEAVPPKVKMTNFELYKYVEKHYAPYKWEHINIVNKCVAADAAAADADAETDAKPPVPALKNNIVSFSHTQNFVQKFLTPQSPYKGLLLFHSVGSGKTCTAIATATNSFDREGYKILWVTRHTLKEDIWKNMFDNICNVIIQDRLNNGEILPSTKAKRMEFLGKNWLPPISYKQFTNLIKGKNKYYKQMVEINGKEDPFRKTLIIIDEVHKIYSSSLSALEKPNPEVLQSMVQNSYNVSKENSLKLLLMTATPITDDHMSSIKIINLLLENYERFPEEFDRFKTMFCNENGLFTDKGGQEFMNRITGLVSYIDRANDRSQFAYPVIRDIILDVDKKQFNNMGIEEINKKIQEYEDRLNNKEVKLDKEEIKEIKKELNGMKKEKKNADKMKKEPHDVIDFINNCFTKKPAIKVKKDVNDDEDGNDDATKAPKAAKAPKPAKECPEGKVLNPNTGRCIKDKTGAVAAKSPKVAKAAKSPKKCPEGKVLNPKTGRCILQKSRDDKYSF</sequence>
<dbReference type="GO" id="GO:0003677">
    <property type="term" value="F:DNA binding"/>
    <property type="evidence" value="ECO:0007669"/>
    <property type="project" value="InterPro"/>
</dbReference>
<dbReference type="AlphaFoldDB" id="A0A6C0K8X4"/>
<keyword evidence="1" id="KW-0175">Coiled coil</keyword>
<dbReference type="SUPFAM" id="SSF52540">
    <property type="entry name" value="P-loop containing nucleoside triphosphate hydrolases"/>
    <property type="match status" value="1"/>
</dbReference>
<name>A0A6C0K8X4_9ZZZZ</name>
<feature type="region of interest" description="Disordered" evidence="2">
    <location>
        <begin position="877"/>
        <end position="950"/>
    </location>
</feature>
<dbReference type="InterPro" id="IPR014001">
    <property type="entry name" value="Helicase_ATP-bd"/>
</dbReference>
<dbReference type="PROSITE" id="PS51192">
    <property type="entry name" value="HELICASE_ATP_BIND_1"/>
    <property type="match status" value="1"/>
</dbReference>
<protein>
    <recommendedName>
        <fullName evidence="3">Helicase ATP-binding domain-containing protein</fullName>
    </recommendedName>
</protein>
<feature type="compositionally biased region" description="Low complexity" evidence="2">
    <location>
        <begin position="924"/>
        <end position="936"/>
    </location>
</feature>
<evidence type="ECO:0000259" key="3">
    <source>
        <dbReference type="PROSITE" id="PS51192"/>
    </source>
</evidence>
<evidence type="ECO:0000256" key="1">
    <source>
        <dbReference type="SAM" id="Coils"/>
    </source>
</evidence>
<dbReference type="Gene3D" id="3.40.50.300">
    <property type="entry name" value="P-loop containing nucleotide triphosphate hydrolases"/>
    <property type="match status" value="1"/>
</dbReference>